<dbReference type="InParanoid" id="A0A4S2MS94"/>
<feature type="compositionally biased region" description="Low complexity" evidence="1">
    <location>
        <begin position="14"/>
        <end position="30"/>
    </location>
</feature>
<feature type="compositionally biased region" description="Polar residues" evidence="1">
    <location>
        <begin position="458"/>
        <end position="474"/>
    </location>
</feature>
<feature type="compositionally biased region" description="Low complexity" evidence="1">
    <location>
        <begin position="55"/>
        <end position="80"/>
    </location>
</feature>
<feature type="compositionally biased region" description="Basic residues" evidence="1">
    <location>
        <begin position="229"/>
        <end position="238"/>
    </location>
</feature>
<feature type="compositionally biased region" description="Pro residues" evidence="1">
    <location>
        <begin position="850"/>
        <end position="861"/>
    </location>
</feature>
<feature type="compositionally biased region" description="Low complexity" evidence="1">
    <location>
        <begin position="124"/>
        <end position="133"/>
    </location>
</feature>
<sequence>MPLPNIFGRESRANRNSTASPSPPTSSGRPQISNPLGPSVVHQRQLDPRTTITLVPAGSSASQSPVSSTGGATHGSSSIGELAADVGSGGGGGGGNGVGNGGASMEDNSQQQHHLHHHHHHHQPISSSSSSASATAPSNYISHRQSTNLLGLQQQQLLNNTHSAGLASNPSSSSSSVATLTGAPQSTTTTTRERRNPVVSLFTGGRDRNQNHHQHPPPSPDISSVSRRLSLRGHHLTKHQPPPSPSPVPQQPSPLQQHLQPGATQYPPPPSHPQNDNIDPYLQRPGTGRPQSVLPTPHEEPTNNPLGIDTGHQQYQQQPYGHPLQAQQNYSRVSLVSQTSHQQQQQGQHPQHLQQGPPPQTQYYVDPAAGQQQGYNPEQDIPPEYQHHQQHQPQHHRTQEENMPRPSSESQNMVSISRDSSDMSQYQHRPQQQQIYAQRGNVQEAYNGAGAGRGGQTYDHNQQPVGRSTPNQGDNRAGAVNGPSQSELDLQQALDELTSLQGKYRKVKSLYFEQGKKIERLQNALVHQRLSQSRSSLDDQEYTARFDRLDGAIKNVAYELRQSWKEVPLWLQPYINFGAHSKGGREMVIVGRASIARWVVDEIIEEFFHPCLDQKLSSQLKAIERNIRITAPELQSVEEDDALSAKICSWRLTTLDAIQSQITGPQANQNRQLLCENLVKKLVSDLMHHLHEPAPEGLLKGCQMIVEIAVGLASNLPMESRDVRVFYPVPGTIYESRYMKIELQLPPLPTPPESDPNQMEVDFNDANSQNTSTNSTSAQDPGNQSTTSTNPPADSSDTGKLASKGKSSGGGSSGGVLGRARRALQGNQQQPPTQPQPPTTQQPGQAQQAPPSPGPSTVPPTKPEEPQPDRVRVAGFMAVEVRGRSILVKAPVCV</sequence>
<feature type="compositionally biased region" description="Low complexity" evidence="1">
    <location>
        <begin position="333"/>
        <end position="355"/>
    </location>
</feature>
<feature type="compositionally biased region" description="Gly residues" evidence="1">
    <location>
        <begin position="807"/>
        <end position="817"/>
    </location>
</feature>
<dbReference type="AlphaFoldDB" id="A0A4S2MS94"/>
<feature type="compositionally biased region" description="Basic residues" evidence="1">
    <location>
        <begin position="113"/>
        <end position="123"/>
    </location>
</feature>
<feature type="region of interest" description="Disordered" evidence="1">
    <location>
        <begin position="446"/>
        <end position="485"/>
    </location>
</feature>
<feature type="compositionally biased region" description="Gly residues" evidence="1">
    <location>
        <begin position="87"/>
        <end position="102"/>
    </location>
</feature>
<feature type="region of interest" description="Disordered" evidence="1">
    <location>
        <begin position="745"/>
        <end position="870"/>
    </location>
</feature>
<dbReference type="STRING" id="341454.A0A4S2MS94"/>
<feature type="region of interest" description="Disordered" evidence="1">
    <location>
        <begin position="163"/>
        <end position="433"/>
    </location>
</feature>
<evidence type="ECO:0000256" key="1">
    <source>
        <dbReference type="SAM" id="MobiDB-lite"/>
    </source>
</evidence>
<feature type="compositionally biased region" description="Polar residues" evidence="1">
    <location>
        <begin position="177"/>
        <end position="190"/>
    </location>
</feature>
<protein>
    <submittedName>
        <fullName evidence="2">Uncharacterized protein</fullName>
    </submittedName>
</protein>
<proteinExistence type="predicted"/>
<evidence type="ECO:0000313" key="2">
    <source>
        <dbReference type="EMBL" id="TGZ79409.1"/>
    </source>
</evidence>
<reference evidence="2 3" key="1">
    <citation type="submission" date="2019-04" db="EMBL/GenBank/DDBJ databases">
        <title>Comparative genomics and transcriptomics to analyze fruiting body development in filamentous ascomycetes.</title>
        <authorList>
            <consortium name="DOE Joint Genome Institute"/>
            <person name="Lutkenhaus R."/>
            <person name="Traeger S."/>
            <person name="Breuer J."/>
            <person name="Kuo A."/>
            <person name="Lipzen A."/>
            <person name="Pangilinan J."/>
            <person name="Dilworth D."/>
            <person name="Sandor L."/>
            <person name="Poggeler S."/>
            <person name="Barry K."/>
            <person name="Grigoriev I.V."/>
            <person name="Nowrousian M."/>
        </authorList>
    </citation>
    <scope>NUCLEOTIDE SEQUENCE [LARGE SCALE GENOMIC DNA]</scope>
    <source>
        <strain evidence="2 3">CBS 389.68</strain>
    </source>
</reference>
<feature type="compositionally biased region" description="Polar residues" evidence="1">
    <location>
        <begin position="405"/>
        <end position="424"/>
    </location>
</feature>
<organism evidence="2 3">
    <name type="scientific">Ascodesmis nigricans</name>
    <dbReference type="NCBI Taxonomy" id="341454"/>
    <lineage>
        <taxon>Eukaryota</taxon>
        <taxon>Fungi</taxon>
        <taxon>Dikarya</taxon>
        <taxon>Ascomycota</taxon>
        <taxon>Pezizomycotina</taxon>
        <taxon>Pezizomycetes</taxon>
        <taxon>Pezizales</taxon>
        <taxon>Ascodesmidaceae</taxon>
        <taxon>Ascodesmis</taxon>
    </lineage>
</organism>
<feature type="compositionally biased region" description="Polar residues" evidence="1">
    <location>
        <begin position="781"/>
        <end position="798"/>
    </location>
</feature>
<dbReference type="OrthoDB" id="4155914at2759"/>
<name>A0A4S2MS94_9PEZI</name>
<dbReference type="Proteomes" id="UP000298138">
    <property type="component" value="Unassembled WGS sequence"/>
</dbReference>
<accession>A0A4S2MS94</accession>
<feature type="compositionally biased region" description="Low complexity" evidence="1">
    <location>
        <begin position="764"/>
        <end position="780"/>
    </location>
</feature>
<feature type="compositionally biased region" description="Low complexity" evidence="1">
    <location>
        <begin position="311"/>
        <end position="323"/>
    </location>
</feature>
<feature type="compositionally biased region" description="Pro residues" evidence="1">
    <location>
        <begin position="240"/>
        <end position="252"/>
    </location>
</feature>
<gene>
    <name evidence="2" type="ORF">EX30DRAFT_333518</name>
</gene>
<feature type="region of interest" description="Disordered" evidence="1">
    <location>
        <begin position="1"/>
        <end position="138"/>
    </location>
</feature>
<evidence type="ECO:0000313" key="3">
    <source>
        <dbReference type="Proteomes" id="UP000298138"/>
    </source>
</evidence>
<dbReference type="EMBL" id="ML220132">
    <property type="protein sequence ID" value="TGZ79409.1"/>
    <property type="molecule type" value="Genomic_DNA"/>
</dbReference>
<keyword evidence="3" id="KW-1185">Reference proteome</keyword>